<evidence type="ECO:0000256" key="10">
    <source>
        <dbReference type="ARBA" id="ARBA00022840"/>
    </source>
</evidence>
<feature type="coiled-coil region" evidence="14">
    <location>
        <begin position="122"/>
        <end position="152"/>
    </location>
</feature>
<evidence type="ECO:0000256" key="12">
    <source>
        <dbReference type="ARBA" id="ARBA00023136"/>
    </source>
</evidence>
<dbReference type="GO" id="GO:0005524">
    <property type="term" value="F:ATP binding"/>
    <property type="evidence" value="ECO:0007669"/>
    <property type="project" value="UniProtKB-KW"/>
</dbReference>
<dbReference type="AlphaFoldDB" id="A0A285V073"/>
<dbReference type="InterPro" id="IPR011006">
    <property type="entry name" value="CheY-like_superfamily"/>
</dbReference>
<dbReference type="CDD" id="cd00075">
    <property type="entry name" value="HATPase"/>
    <property type="match status" value="1"/>
</dbReference>
<dbReference type="InterPro" id="IPR036890">
    <property type="entry name" value="HATPase_C_sf"/>
</dbReference>
<evidence type="ECO:0000313" key="17">
    <source>
        <dbReference type="EMBL" id="SOC47307.1"/>
    </source>
</evidence>
<dbReference type="SMART" id="SM00448">
    <property type="entry name" value="REC"/>
    <property type="match status" value="1"/>
</dbReference>
<evidence type="ECO:0000313" key="18">
    <source>
        <dbReference type="Proteomes" id="UP000219167"/>
    </source>
</evidence>
<evidence type="ECO:0000256" key="8">
    <source>
        <dbReference type="ARBA" id="ARBA00022741"/>
    </source>
</evidence>
<reference evidence="17 18" key="1">
    <citation type="submission" date="2017-08" db="EMBL/GenBank/DDBJ databases">
        <authorList>
            <person name="de Groot N.N."/>
        </authorList>
    </citation>
    <scope>NUCLEOTIDE SEQUENCE [LARGE SCALE GENOMIC DNA]</scope>
    <source>
        <strain evidence="17 18">JC85</strain>
    </source>
</reference>
<evidence type="ECO:0000256" key="1">
    <source>
        <dbReference type="ARBA" id="ARBA00000085"/>
    </source>
</evidence>
<keyword evidence="12" id="KW-0472">Membrane</keyword>
<evidence type="ECO:0000256" key="5">
    <source>
        <dbReference type="ARBA" id="ARBA00022475"/>
    </source>
</evidence>
<evidence type="ECO:0000256" key="7">
    <source>
        <dbReference type="ARBA" id="ARBA00022679"/>
    </source>
</evidence>
<keyword evidence="5" id="KW-1003">Cell membrane</keyword>
<dbReference type="PANTHER" id="PTHR43547">
    <property type="entry name" value="TWO-COMPONENT HISTIDINE KINASE"/>
    <property type="match status" value="1"/>
</dbReference>
<dbReference type="SMART" id="SM00388">
    <property type="entry name" value="HisKA"/>
    <property type="match status" value="1"/>
</dbReference>
<dbReference type="GO" id="GO:0005886">
    <property type="term" value="C:plasma membrane"/>
    <property type="evidence" value="ECO:0007669"/>
    <property type="project" value="UniProtKB-SubCell"/>
</dbReference>
<dbReference type="EC" id="2.7.13.3" evidence="4"/>
<dbReference type="OrthoDB" id="7991996at2"/>
<dbReference type="Gene3D" id="3.30.565.10">
    <property type="entry name" value="Histidine kinase-like ATPase, C-terminal domain"/>
    <property type="match status" value="1"/>
</dbReference>
<feature type="modified residue" description="4-aspartylphosphate" evidence="13">
    <location>
        <position position="55"/>
    </location>
</feature>
<organism evidence="17 18">
    <name type="scientific">Rhizobium subbaraonis</name>
    <dbReference type="NCBI Taxonomy" id="908946"/>
    <lineage>
        <taxon>Bacteria</taxon>
        <taxon>Pseudomonadati</taxon>
        <taxon>Pseudomonadota</taxon>
        <taxon>Alphaproteobacteria</taxon>
        <taxon>Hyphomicrobiales</taxon>
        <taxon>Rhizobiaceae</taxon>
        <taxon>Rhizobium/Agrobacterium group</taxon>
        <taxon>Rhizobium</taxon>
    </lineage>
</organism>
<dbReference type="PANTHER" id="PTHR43547:SF2">
    <property type="entry name" value="HYBRID SIGNAL TRANSDUCTION HISTIDINE KINASE C"/>
    <property type="match status" value="1"/>
</dbReference>
<evidence type="ECO:0000256" key="3">
    <source>
        <dbReference type="ARBA" id="ARBA00004314"/>
    </source>
</evidence>
<dbReference type="FunFam" id="1.10.287.130:FF:000001">
    <property type="entry name" value="Two-component sensor histidine kinase"/>
    <property type="match status" value="1"/>
</dbReference>
<dbReference type="InterPro" id="IPR003661">
    <property type="entry name" value="HisK_dim/P_dom"/>
</dbReference>
<dbReference type="Pfam" id="PF00512">
    <property type="entry name" value="HisKA"/>
    <property type="match status" value="1"/>
</dbReference>
<name>A0A285V073_9HYPH</name>
<evidence type="ECO:0000256" key="2">
    <source>
        <dbReference type="ARBA" id="ARBA00004236"/>
    </source>
</evidence>
<feature type="domain" description="Response regulatory" evidence="16">
    <location>
        <begin position="6"/>
        <end position="123"/>
    </location>
</feature>
<dbReference type="SUPFAM" id="SSF47384">
    <property type="entry name" value="Homodimeric domain of signal transducing histidine kinase"/>
    <property type="match status" value="1"/>
</dbReference>
<dbReference type="PRINTS" id="PR00344">
    <property type="entry name" value="BCTRLSENSOR"/>
</dbReference>
<comment type="catalytic activity">
    <reaction evidence="1">
        <text>ATP + protein L-histidine = ADP + protein N-phospho-L-histidine.</text>
        <dbReference type="EC" id="2.7.13.3"/>
    </reaction>
</comment>
<comment type="subcellular location">
    <subcellularLocation>
        <location evidence="2">Cell membrane</location>
    </subcellularLocation>
    <subcellularLocation>
        <location evidence="3">Membrane raft</location>
        <topology evidence="3">Multi-pass membrane protein</topology>
    </subcellularLocation>
</comment>
<dbReference type="SMART" id="SM00387">
    <property type="entry name" value="HATPase_c"/>
    <property type="match status" value="1"/>
</dbReference>
<dbReference type="PROSITE" id="PS50109">
    <property type="entry name" value="HIS_KIN"/>
    <property type="match status" value="1"/>
</dbReference>
<evidence type="ECO:0000256" key="4">
    <source>
        <dbReference type="ARBA" id="ARBA00012438"/>
    </source>
</evidence>
<gene>
    <name evidence="17" type="ORF">SAMN05892877_12844</name>
</gene>
<dbReference type="SUPFAM" id="SSF55874">
    <property type="entry name" value="ATPase domain of HSP90 chaperone/DNA topoisomerase II/histidine kinase"/>
    <property type="match status" value="1"/>
</dbReference>
<protein>
    <recommendedName>
        <fullName evidence="4">histidine kinase</fullName>
        <ecNumber evidence="4">2.7.13.3</ecNumber>
    </recommendedName>
</protein>
<dbReference type="GO" id="GO:0000155">
    <property type="term" value="F:phosphorelay sensor kinase activity"/>
    <property type="evidence" value="ECO:0007669"/>
    <property type="project" value="InterPro"/>
</dbReference>
<keyword evidence="14" id="KW-0175">Coiled coil</keyword>
<dbReference type="Pfam" id="PF02518">
    <property type="entry name" value="HATPase_c"/>
    <property type="match status" value="1"/>
</dbReference>
<dbReference type="InterPro" id="IPR003594">
    <property type="entry name" value="HATPase_dom"/>
</dbReference>
<dbReference type="Pfam" id="PF00072">
    <property type="entry name" value="Response_reg"/>
    <property type="match status" value="1"/>
</dbReference>
<evidence type="ECO:0000259" key="16">
    <source>
        <dbReference type="PROSITE" id="PS50110"/>
    </source>
</evidence>
<accession>A0A285V073</accession>
<keyword evidence="11" id="KW-0902">Two-component regulatory system</keyword>
<proteinExistence type="predicted"/>
<dbReference type="InterPro" id="IPR001789">
    <property type="entry name" value="Sig_transdc_resp-reg_receiver"/>
</dbReference>
<dbReference type="CDD" id="cd00082">
    <property type="entry name" value="HisKA"/>
    <property type="match status" value="1"/>
</dbReference>
<dbReference type="RefSeq" id="WP_097142935.1">
    <property type="nucleotide sequence ID" value="NZ_OBQD01000028.1"/>
</dbReference>
<dbReference type="InterPro" id="IPR036097">
    <property type="entry name" value="HisK_dim/P_sf"/>
</dbReference>
<dbReference type="Gene3D" id="1.10.287.130">
    <property type="match status" value="1"/>
</dbReference>
<keyword evidence="10" id="KW-0067">ATP-binding</keyword>
<keyword evidence="8" id="KW-0547">Nucleotide-binding</keyword>
<dbReference type="Gene3D" id="3.40.50.2300">
    <property type="match status" value="1"/>
</dbReference>
<sequence length="392" mass="43605">MNPAVKFLLVDDLPENLLSLEALLQRDDRVLLKARSGNEALELLLHHDVALALIDVQMPGLNGFELAELMRGNERTRRVPIIFVTAGTHTAERRFQGYEAGAVDFIQKPIEPDALRSKAEVFAELYRQRKKLAEQRDLLEDQTRALQLADQRKNEFIGILVHELRNPLAALNGGLKLLSRQPDKAKTEQIHGLMHEQMDHIIRLVDDLLDVSRITQGKINLSKSEFELKEAISTALEMTRPTVEEKRHALTLSAPEQPCMILADKVRLTQCVSNLVNNAAKYTPHEGRIQITLEQHPAGYQITVTDNGLGLTKESSEAIFKLFEQVEEHRDHAHGGLGIGLALVKQLIELHGGSVSVSSDGPGQGSTFKLYLPKVTEAPAWAPAAPEDDRAL</sequence>
<keyword evidence="9 17" id="KW-0418">Kinase</keyword>
<evidence type="ECO:0000256" key="14">
    <source>
        <dbReference type="SAM" id="Coils"/>
    </source>
</evidence>
<evidence type="ECO:0000256" key="13">
    <source>
        <dbReference type="PROSITE-ProRule" id="PRU00169"/>
    </source>
</evidence>
<keyword evidence="6 13" id="KW-0597">Phosphoprotein</keyword>
<dbReference type="FunFam" id="3.30.565.10:FF:000023">
    <property type="entry name" value="PAS domain-containing sensor histidine kinase"/>
    <property type="match status" value="1"/>
</dbReference>
<dbReference type="InterPro" id="IPR005467">
    <property type="entry name" value="His_kinase_dom"/>
</dbReference>
<keyword evidence="18" id="KW-1185">Reference proteome</keyword>
<dbReference type="EMBL" id="OBQD01000028">
    <property type="protein sequence ID" value="SOC47307.1"/>
    <property type="molecule type" value="Genomic_DNA"/>
</dbReference>
<keyword evidence="7" id="KW-0808">Transferase</keyword>
<evidence type="ECO:0000256" key="11">
    <source>
        <dbReference type="ARBA" id="ARBA00023012"/>
    </source>
</evidence>
<dbReference type="GO" id="GO:0045121">
    <property type="term" value="C:membrane raft"/>
    <property type="evidence" value="ECO:0007669"/>
    <property type="project" value="UniProtKB-SubCell"/>
</dbReference>
<dbReference type="SUPFAM" id="SSF52172">
    <property type="entry name" value="CheY-like"/>
    <property type="match status" value="1"/>
</dbReference>
<dbReference type="InterPro" id="IPR004358">
    <property type="entry name" value="Sig_transdc_His_kin-like_C"/>
</dbReference>
<evidence type="ECO:0000259" key="15">
    <source>
        <dbReference type="PROSITE" id="PS50109"/>
    </source>
</evidence>
<feature type="domain" description="Histidine kinase" evidence="15">
    <location>
        <begin position="159"/>
        <end position="376"/>
    </location>
</feature>
<dbReference type="PROSITE" id="PS50110">
    <property type="entry name" value="RESPONSE_REGULATORY"/>
    <property type="match status" value="1"/>
</dbReference>
<dbReference type="Proteomes" id="UP000219167">
    <property type="component" value="Unassembled WGS sequence"/>
</dbReference>
<evidence type="ECO:0000256" key="9">
    <source>
        <dbReference type="ARBA" id="ARBA00022777"/>
    </source>
</evidence>
<evidence type="ECO:0000256" key="6">
    <source>
        <dbReference type="ARBA" id="ARBA00022553"/>
    </source>
</evidence>